<feature type="transmembrane region" description="Helical" evidence="5">
    <location>
        <begin position="160"/>
        <end position="193"/>
    </location>
</feature>
<dbReference type="OrthoDB" id="7203053at2"/>
<dbReference type="PANTHER" id="PTHR43847:SF1">
    <property type="entry name" value="BLL3993 PROTEIN"/>
    <property type="match status" value="1"/>
</dbReference>
<dbReference type="InterPro" id="IPR007318">
    <property type="entry name" value="Phopholipid_MeTrfase"/>
</dbReference>
<organism evidence="6 7">
    <name type="scientific">Methylobacterium gnaphalii</name>
    <dbReference type="NCBI Taxonomy" id="1010610"/>
    <lineage>
        <taxon>Bacteria</taxon>
        <taxon>Pseudomonadati</taxon>
        <taxon>Pseudomonadota</taxon>
        <taxon>Alphaproteobacteria</taxon>
        <taxon>Hyphomicrobiales</taxon>
        <taxon>Methylobacteriaceae</taxon>
        <taxon>Methylobacterium</taxon>
    </lineage>
</organism>
<dbReference type="EMBL" id="BJZV01000008">
    <property type="protein sequence ID" value="GEP10147.1"/>
    <property type="molecule type" value="Genomic_DNA"/>
</dbReference>
<feature type="transmembrane region" description="Helical" evidence="5">
    <location>
        <begin position="6"/>
        <end position="25"/>
    </location>
</feature>
<dbReference type="Gene3D" id="1.20.120.1630">
    <property type="match status" value="1"/>
</dbReference>
<dbReference type="GO" id="GO:0032259">
    <property type="term" value="P:methylation"/>
    <property type="evidence" value="ECO:0007669"/>
    <property type="project" value="UniProtKB-KW"/>
</dbReference>
<dbReference type="Proteomes" id="UP000321750">
    <property type="component" value="Unassembled WGS sequence"/>
</dbReference>
<evidence type="ECO:0000313" key="6">
    <source>
        <dbReference type="EMBL" id="GEP10147.1"/>
    </source>
</evidence>
<evidence type="ECO:0000256" key="2">
    <source>
        <dbReference type="ARBA" id="ARBA00022692"/>
    </source>
</evidence>
<dbReference type="GO" id="GO:0012505">
    <property type="term" value="C:endomembrane system"/>
    <property type="evidence" value="ECO:0007669"/>
    <property type="project" value="UniProtKB-SubCell"/>
</dbReference>
<feature type="transmembrane region" description="Helical" evidence="5">
    <location>
        <begin position="77"/>
        <end position="94"/>
    </location>
</feature>
<keyword evidence="7" id="KW-1185">Reference proteome</keyword>
<evidence type="ECO:0000256" key="5">
    <source>
        <dbReference type="SAM" id="Phobius"/>
    </source>
</evidence>
<keyword evidence="6" id="KW-0489">Methyltransferase</keyword>
<proteinExistence type="predicted"/>
<feature type="transmembrane region" description="Helical" evidence="5">
    <location>
        <begin position="106"/>
        <end position="124"/>
    </location>
</feature>
<comment type="caution">
    <text evidence="6">The sequence shown here is derived from an EMBL/GenBank/DDBJ whole genome shotgun (WGS) entry which is preliminary data.</text>
</comment>
<protein>
    <submittedName>
        <fullName evidence="6">Isoprenylcysteine carboxyl methyltransferase</fullName>
    </submittedName>
</protein>
<accession>A0A512JJK9</accession>
<gene>
    <name evidence="6" type="ORF">MGN01_19920</name>
</gene>
<evidence type="ECO:0000313" key="7">
    <source>
        <dbReference type="Proteomes" id="UP000321750"/>
    </source>
</evidence>
<dbReference type="GO" id="GO:0008168">
    <property type="term" value="F:methyltransferase activity"/>
    <property type="evidence" value="ECO:0007669"/>
    <property type="project" value="UniProtKB-KW"/>
</dbReference>
<comment type="subcellular location">
    <subcellularLocation>
        <location evidence="1">Endomembrane system</location>
        <topology evidence="1">Multi-pass membrane protein</topology>
    </subcellularLocation>
</comment>
<dbReference type="RefSeq" id="WP_147046422.1">
    <property type="nucleotide sequence ID" value="NZ_BJZV01000008.1"/>
</dbReference>
<sequence>MIVNLIVQIVLWFGGIGVILFGLAGTLRWMGAWVFLAELTSCGLVSGLLLAKHDPALLKERLRLAPAEGQPVQDKQLMVMLFATMLAWLIVMPLDAVRFGWSWVPVWLKVVGAIGLPLSMWITYRTFRANSFAVPTVRIQRERGHALITSGPYAYVRHPMYAGALIMFASTSLLLGSWWALALLPVFLALFGVRTGLEERTLRTGLDGYDTYTARVRYRLIPGIW</sequence>
<name>A0A512JJK9_9HYPH</name>
<evidence type="ECO:0000256" key="1">
    <source>
        <dbReference type="ARBA" id="ARBA00004127"/>
    </source>
</evidence>
<evidence type="ECO:0000256" key="4">
    <source>
        <dbReference type="ARBA" id="ARBA00023136"/>
    </source>
</evidence>
<dbReference type="InterPro" id="IPR052527">
    <property type="entry name" value="Metal_cation-efflux_comp"/>
</dbReference>
<keyword evidence="4 5" id="KW-0472">Membrane</keyword>
<reference evidence="6 7" key="1">
    <citation type="submission" date="2019-07" db="EMBL/GenBank/DDBJ databases">
        <title>Whole genome shotgun sequence of Methylobacterium gnaphalii NBRC 107716.</title>
        <authorList>
            <person name="Hosoyama A."/>
            <person name="Uohara A."/>
            <person name="Ohji S."/>
            <person name="Ichikawa N."/>
        </authorList>
    </citation>
    <scope>NUCLEOTIDE SEQUENCE [LARGE SCALE GENOMIC DNA]</scope>
    <source>
        <strain evidence="6 7">NBRC 107716</strain>
    </source>
</reference>
<evidence type="ECO:0000256" key="3">
    <source>
        <dbReference type="ARBA" id="ARBA00022989"/>
    </source>
</evidence>
<keyword evidence="2 5" id="KW-0812">Transmembrane</keyword>
<keyword evidence="3 5" id="KW-1133">Transmembrane helix</keyword>
<dbReference type="PANTHER" id="PTHR43847">
    <property type="entry name" value="BLL3993 PROTEIN"/>
    <property type="match status" value="1"/>
</dbReference>
<dbReference type="Pfam" id="PF04191">
    <property type="entry name" value="PEMT"/>
    <property type="match status" value="1"/>
</dbReference>
<keyword evidence="6" id="KW-0808">Transferase</keyword>
<feature type="transmembrane region" description="Helical" evidence="5">
    <location>
        <begin position="32"/>
        <end position="51"/>
    </location>
</feature>
<dbReference type="AlphaFoldDB" id="A0A512JJK9"/>